<evidence type="ECO:0000313" key="5">
    <source>
        <dbReference type="Proteomes" id="UP000253426"/>
    </source>
</evidence>
<evidence type="ECO:0000256" key="1">
    <source>
        <dbReference type="SAM" id="MobiDB-lite"/>
    </source>
</evidence>
<feature type="region of interest" description="Disordered" evidence="1">
    <location>
        <begin position="205"/>
        <end position="245"/>
    </location>
</feature>
<keyword evidence="2" id="KW-0472">Membrane</keyword>
<feature type="transmembrane region" description="Helical" evidence="2">
    <location>
        <begin position="51"/>
        <end position="74"/>
    </location>
</feature>
<name>A0A366H3X1_9BACT</name>
<proteinExistence type="predicted"/>
<keyword evidence="3" id="KW-0732">Signal</keyword>
<protein>
    <recommendedName>
        <fullName evidence="6">DUF4129 domain-containing protein</fullName>
    </recommendedName>
</protein>
<keyword evidence="2" id="KW-1133">Transmembrane helix</keyword>
<dbReference type="EMBL" id="QNRR01000016">
    <property type="protein sequence ID" value="RBP36566.1"/>
    <property type="molecule type" value="Genomic_DNA"/>
</dbReference>
<gene>
    <name evidence="4" type="ORF">DES53_1165</name>
</gene>
<feature type="compositionally biased region" description="Pro residues" evidence="1">
    <location>
        <begin position="205"/>
        <end position="234"/>
    </location>
</feature>
<comment type="caution">
    <text evidence="4">The sequence shown here is derived from an EMBL/GenBank/DDBJ whole genome shotgun (WGS) entry which is preliminary data.</text>
</comment>
<dbReference type="Proteomes" id="UP000253426">
    <property type="component" value="Unassembled WGS sequence"/>
</dbReference>
<feature type="signal peptide" evidence="3">
    <location>
        <begin position="1"/>
        <end position="18"/>
    </location>
</feature>
<evidence type="ECO:0008006" key="6">
    <source>
        <dbReference type="Google" id="ProtNLM"/>
    </source>
</evidence>
<evidence type="ECO:0000256" key="3">
    <source>
        <dbReference type="SAM" id="SignalP"/>
    </source>
</evidence>
<reference evidence="4 5" key="1">
    <citation type="submission" date="2018-06" db="EMBL/GenBank/DDBJ databases">
        <title>Genomic Encyclopedia of Type Strains, Phase IV (KMG-IV): sequencing the most valuable type-strain genomes for metagenomic binning, comparative biology and taxonomic classification.</title>
        <authorList>
            <person name="Goeker M."/>
        </authorList>
    </citation>
    <scope>NUCLEOTIDE SEQUENCE [LARGE SCALE GENOMIC DNA]</scope>
    <source>
        <strain evidence="4 5">DSM 25532</strain>
    </source>
</reference>
<dbReference type="AlphaFoldDB" id="A0A366H3X1"/>
<sequence length="245" mass="26659">MVMFVTSLMLVPMPIVMAQTPAPPGAPTQSVPLPHPDIASPEFPSPTLTPWWLVVGGIAMGLGLLALLVWYAFLPRSVRPPSLRHAPLKGAIDSMEALRRRVPEMAPSEVAHDVSLIIRMYLQQSYAVPAPYRTTEEIYRSAELSTREPLKNRFEPVAVFYDQVEFARHPRTVADSEGLVDAALEALREEQRLMAQPALIAPVFTPPALPPPLPPSPPTTAGSPPSPDPVPASTPQPSKISLTKH</sequence>
<keyword evidence="5" id="KW-1185">Reference proteome</keyword>
<evidence type="ECO:0000256" key="2">
    <source>
        <dbReference type="SAM" id="Phobius"/>
    </source>
</evidence>
<evidence type="ECO:0000313" key="4">
    <source>
        <dbReference type="EMBL" id="RBP36566.1"/>
    </source>
</evidence>
<organism evidence="4 5">
    <name type="scientific">Roseimicrobium gellanilyticum</name>
    <dbReference type="NCBI Taxonomy" id="748857"/>
    <lineage>
        <taxon>Bacteria</taxon>
        <taxon>Pseudomonadati</taxon>
        <taxon>Verrucomicrobiota</taxon>
        <taxon>Verrucomicrobiia</taxon>
        <taxon>Verrucomicrobiales</taxon>
        <taxon>Verrucomicrobiaceae</taxon>
        <taxon>Roseimicrobium</taxon>
    </lineage>
</organism>
<feature type="chain" id="PRO_5016637510" description="DUF4129 domain-containing protein" evidence="3">
    <location>
        <begin position="19"/>
        <end position="245"/>
    </location>
</feature>
<accession>A0A366H3X1</accession>
<keyword evidence="2" id="KW-0812">Transmembrane</keyword>